<dbReference type="AlphaFoldDB" id="A0A7G9Z6W9"/>
<dbReference type="EMBL" id="MT631640">
    <property type="protein sequence ID" value="QNO56003.1"/>
    <property type="molecule type" value="Genomic_DNA"/>
</dbReference>
<name>A0A7G9Z6W9_9EURY</name>
<reference evidence="1" key="1">
    <citation type="submission" date="2020-06" db="EMBL/GenBank/DDBJ databases">
        <title>Unique genomic features of the anaerobic methanotrophic archaea.</title>
        <authorList>
            <person name="Chadwick G.L."/>
            <person name="Skennerton C.T."/>
            <person name="Laso-Perez R."/>
            <person name="Leu A.O."/>
            <person name="Speth D.R."/>
            <person name="Yu H."/>
            <person name="Morgan-Lang C."/>
            <person name="Hatzenpichler R."/>
            <person name="Goudeau D."/>
            <person name="Malmstrom R."/>
            <person name="Brazelton W.J."/>
            <person name="Woyke T."/>
            <person name="Hallam S.J."/>
            <person name="Tyson G.W."/>
            <person name="Wegener G."/>
            <person name="Boetius A."/>
            <person name="Orphan V."/>
        </authorList>
    </citation>
    <scope>NUCLEOTIDE SEQUENCE</scope>
</reference>
<evidence type="ECO:0000313" key="1">
    <source>
        <dbReference type="EMBL" id="QNO56003.1"/>
    </source>
</evidence>
<proteinExistence type="predicted"/>
<accession>A0A7G9Z6W9</accession>
<sequence>MKTEEIKKRYKDEWVLVVVLAEDELREPVEVKLIAHSKARDEISETLKETKTKYTYQFYTGEIPKKGYAVAFDELKITKYAGSDCA</sequence>
<organism evidence="1">
    <name type="scientific">Candidatus Methanophaga sp. ANME-1 ERB7</name>
    <dbReference type="NCBI Taxonomy" id="2759913"/>
    <lineage>
        <taxon>Archaea</taxon>
        <taxon>Methanobacteriati</taxon>
        <taxon>Methanobacteriota</taxon>
        <taxon>Stenosarchaea group</taxon>
        <taxon>Methanomicrobia</taxon>
        <taxon>Candidatus Methanophagales</taxon>
        <taxon>Candidatus Methanophagaceae</taxon>
        <taxon>Candidatus Methanophaga</taxon>
    </lineage>
</organism>
<gene>
    <name evidence="1" type="ORF">CGOMPMDP_00001</name>
</gene>
<protein>
    <submittedName>
        <fullName evidence="1">Uncharacterized protein</fullName>
    </submittedName>
</protein>